<dbReference type="Proteomes" id="UP001213681">
    <property type="component" value="Unassembled WGS sequence"/>
</dbReference>
<feature type="compositionally biased region" description="Basic and acidic residues" evidence="1">
    <location>
        <begin position="423"/>
        <end position="445"/>
    </location>
</feature>
<feature type="region of interest" description="Disordered" evidence="1">
    <location>
        <begin position="423"/>
        <end position="466"/>
    </location>
</feature>
<dbReference type="RefSeq" id="XP_056762713.1">
    <property type="nucleotide sequence ID" value="XM_056913864.1"/>
</dbReference>
<protein>
    <submittedName>
        <fullName evidence="2">Uncharacterized protein</fullName>
    </submittedName>
</protein>
<reference evidence="2" key="1">
    <citation type="submission" date="2022-12" db="EMBL/GenBank/DDBJ databases">
        <authorList>
            <person name="Petersen C."/>
        </authorList>
    </citation>
    <scope>NUCLEOTIDE SEQUENCE</scope>
    <source>
        <strain evidence="2">IBT 16125</strain>
    </source>
</reference>
<name>A0AAD6FZY2_9EURO</name>
<keyword evidence="3" id="KW-1185">Reference proteome</keyword>
<dbReference type="EMBL" id="JAPVEA010000008">
    <property type="protein sequence ID" value="KAJ5439484.1"/>
    <property type="molecule type" value="Genomic_DNA"/>
</dbReference>
<sequence>MTGALVKKAIAKTSARTKASEGSPPTKRQKTKKVEDTVATIHSESSTKRSQQDVNVAKSPTAPMSPDLNKPFRIVASSGIALEFPVAADAPCKLYYGEDAPYPRWRTLLNKLPLGKDLEKDMIRTHPGRTHIPGVAPGSHPRVNDYAVGLGALKWSFEPGPHTGWASLTGQELYTHAYSRLLEALDCPFSRGQLREAIRKGENAHYIAYVEDPLPAPPRLDSVGTTPALEGTFNRIGDSANHLNNKYIMFPGPNRYARPELYYRPGVASTKWEGDVGHLFSTLKRNRKGTFGPLDQQDISFDPVAVPNVKATKKRALAKRAKAVKKLATKGAKKQVLKVARKQAHKGAEVLDINSEQTTIGIPPALHRQTREPSEAESAAEGEGNITEIEQPLSDIEIGESIRYCSGKLHPMLDFTSVTDRTRHQVESVHEAHAQHRGPGKKEKQPVPVPVQAHAPGSSQTADGAGDEISKILFPPLESDEAANYIRMCNAILEDPEARHKHYPKVEAFRRIRSWAGAVMPDGVESYVKANASKVPTAHRPFRNTKRPREVSNDK</sequence>
<dbReference type="GeneID" id="81604107"/>
<feature type="region of interest" description="Disordered" evidence="1">
    <location>
        <begin position="1"/>
        <end position="65"/>
    </location>
</feature>
<evidence type="ECO:0000313" key="3">
    <source>
        <dbReference type="Proteomes" id="UP001213681"/>
    </source>
</evidence>
<evidence type="ECO:0000256" key="1">
    <source>
        <dbReference type="SAM" id="MobiDB-lite"/>
    </source>
</evidence>
<feature type="region of interest" description="Disordered" evidence="1">
    <location>
        <begin position="360"/>
        <end position="392"/>
    </location>
</feature>
<organism evidence="2 3">
    <name type="scientific">Penicillium daleae</name>
    <dbReference type="NCBI Taxonomy" id="63821"/>
    <lineage>
        <taxon>Eukaryota</taxon>
        <taxon>Fungi</taxon>
        <taxon>Dikarya</taxon>
        <taxon>Ascomycota</taxon>
        <taxon>Pezizomycotina</taxon>
        <taxon>Eurotiomycetes</taxon>
        <taxon>Eurotiomycetidae</taxon>
        <taxon>Eurotiales</taxon>
        <taxon>Aspergillaceae</taxon>
        <taxon>Penicillium</taxon>
    </lineage>
</organism>
<feature type="region of interest" description="Disordered" evidence="1">
    <location>
        <begin position="534"/>
        <end position="555"/>
    </location>
</feature>
<evidence type="ECO:0000313" key="2">
    <source>
        <dbReference type="EMBL" id="KAJ5439484.1"/>
    </source>
</evidence>
<proteinExistence type="predicted"/>
<dbReference type="AlphaFoldDB" id="A0AAD6FZY2"/>
<accession>A0AAD6FZY2</accession>
<gene>
    <name evidence="2" type="ORF">N7458_010482</name>
</gene>
<reference evidence="2" key="2">
    <citation type="journal article" date="2023" name="IMA Fungus">
        <title>Comparative genomic study of the Penicillium genus elucidates a diverse pangenome and 15 lateral gene transfer events.</title>
        <authorList>
            <person name="Petersen C."/>
            <person name="Sorensen T."/>
            <person name="Nielsen M.R."/>
            <person name="Sondergaard T.E."/>
            <person name="Sorensen J.L."/>
            <person name="Fitzpatrick D.A."/>
            <person name="Frisvad J.C."/>
            <person name="Nielsen K.L."/>
        </authorList>
    </citation>
    <scope>NUCLEOTIDE SEQUENCE</scope>
    <source>
        <strain evidence="2">IBT 16125</strain>
    </source>
</reference>
<comment type="caution">
    <text evidence="2">The sequence shown here is derived from an EMBL/GenBank/DDBJ whole genome shotgun (WGS) entry which is preliminary data.</text>
</comment>